<dbReference type="GO" id="GO:0005744">
    <property type="term" value="C:TIM23 mitochondrial import inner membrane translocase complex"/>
    <property type="evidence" value="ECO:0007669"/>
    <property type="project" value="InterPro"/>
</dbReference>
<accession>A0AAV8ZG74</accession>
<evidence type="ECO:0000313" key="9">
    <source>
        <dbReference type="EMBL" id="KAJ8962403.1"/>
    </source>
</evidence>
<evidence type="ECO:0000256" key="2">
    <source>
        <dbReference type="ARBA" id="ARBA00008817"/>
    </source>
</evidence>
<dbReference type="Gene3D" id="1.10.287.110">
    <property type="entry name" value="DnaJ domain"/>
    <property type="match status" value="1"/>
</dbReference>
<dbReference type="Pfam" id="PF03656">
    <property type="entry name" value="Pam16"/>
    <property type="match status" value="1"/>
</dbReference>
<keyword evidence="5" id="KW-0653">Protein transport</keyword>
<evidence type="ECO:0000256" key="4">
    <source>
        <dbReference type="ARBA" id="ARBA00022792"/>
    </source>
</evidence>
<dbReference type="InterPro" id="IPR005341">
    <property type="entry name" value="Tim16"/>
</dbReference>
<evidence type="ECO:0000256" key="3">
    <source>
        <dbReference type="ARBA" id="ARBA00022448"/>
    </source>
</evidence>
<keyword evidence="3" id="KW-0813">Transport</keyword>
<proteinExistence type="inferred from homology"/>
<comment type="similarity">
    <text evidence="2">Belongs to the TIM16/PAM16 family.</text>
</comment>
<evidence type="ECO:0000256" key="7">
    <source>
        <dbReference type="ARBA" id="ARBA00023128"/>
    </source>
</evidence>
<organism evidence="9 10">
    <name type="scientific">Aromia moschata</name>
    <dbReference type="NCBI Taxonomy" id="1265417"/>
    <lineage>
        <taxon>Eukaryota</taxon>
        <taxon>Metazoa</taxon>
        <taxon>Ecdysozoa</taxon>
        <taxon>Arthropoda</taxon>
        <taxon>Hexapoda</taxon>
        <taxon>Insecta</taxon>
        <taxon>Pterygota</taxon>
        <taxon>Neoptera</taxon>
        <taxon>Endopterygota</taxon>
        <taxon>Coleoptera</taxon>
        <taxon>Polyphaga</taxon>
        <taxon>Cucujiformia</taxon>
        <taxon>Chrysomeloidea</taxon>
        <taxon>Cerambycidae</taxon>
        <taxon>Cerambycinae</taxon>
        <taxon>Callichromatini</taxon>
        <taxon>Aromia</taxon>
    </lineage>
</organism>
<dbReference type="PANTHER" id="PTHR12388">
    <property type="entry name" value="MITOCHONDRIA ASSOCIATED GRANULOCYTE MACROPHAGE CSF SIGNALING MOLECULE"/>
    <property type="match status" value="1"/>
</dbReference>
<protein>
    <recommendedName>
        <fullName evidence="11">Mitochondrial import inner membrane translocase subunit TIM16</fullName>
    </recommendedName>
</protein>
<reference evidence="9" key="1">
    <citation type="journal article" date="2023" name="Insect Mol. Biol.">
        <title>Genome sequencing provides insights into the evolution of gene families encoding plant cell wall-degrading enzymes in longhorned beetles.</title>
        <authorList>
            <person name="Shin N.R."/>
            <person name="Okamura Y."/>
            <person name="Kirsch R."/>
            <person name="Pauchet Y."/>
        </authorList>
    </citation>
    <scope>NUCLEOTIDE SEQUENCE</scope>
    <source>
        <strain evidence="9">AMC_N1</strain>
    </source>
</reference>
<evidence type="ECO:0008006" key="11">
    <source>
        <dbReference type="Google" id="ProtNLM"/>
    </source>
</evidence>
<keyword evidence="6" id="KW-0811">Translocation</keyword>
<evidence type="ECO:0000313" key="10">
    <source>
        <dbReference type="Proteomes" id="UP001162162"/>
    </source>
</evidence>
<gene>
    <name evidence="9" type="ORF">NQ318_018387</name>
</gene>
<comment type="caution">
    <text evidence="9">The sequence shown here is derived from an EMBL/GenBank/DDBJ whole genome shotgun (WGS) entry which is preliminary data.</text>
</comment>
<evidence type="ECO:0000256" key="6">
    <source>
        <dbReference type="ARBA" id="ARBA00023010"/>
    </source>
</evidence>
<name>A0AAV8ZG74_9CUCU</name>
<evidence type="ECO:0000256" key="5">
    <source>
        <dbReference type="ARBA" id="ARBA00022927"/>
    </source>
</evidence>
<dbReference type="GO" id="GO:0030150">
    <property type="term" value="P:protein import into mitochondrial matrix"/>
    <property type="evidence" value="ECO:0007669"/>
    <property type="project" value="InterPro"/>
</dbReference>
<dbReference type="PANTHER" id="PTHR12388:SF0">
    <property type="entry name" value="MITOCHONDRIAL IMPORT INNER MEMBRANE TRANSLOCASE SUBUNIT TIM16"/>
    <property type="match status" value="1"/>
</dbReference>
<comment type="subcellular location">
    <subcellularLocation>
        <location evidence="1">Mitochondrion inner membrane</location>
        <topology evidence="1">Peripheral membrane protein</topology>
        <orientation evidence="1">Matrix side</orientation>
    </subcellularLocation>
</comment>
<dbReference type="InterPro" id="IPR036869">
    <property type="entry name" value="J_dom_sf"/>
</dbReference>
<keyword evidence="10" id="KW-1185">Reference proteome</keyword>
<sequence>MVKSLPKVIYHGAKIFLKSVHKSVLQEIELSKEAARIRYRDRAAEITPGEPEQMSLNEALRILNVEQLNPEQIDRQYKYLFEANSKNQGGSFYLQSKIFRAKERLDSELSNNADLRNGLANVSNK</sequence>
<dbReference type="Proteomes" id="UP001162162">
    <property type="component" value="Unassembled WGS sequence"/>
</dbReference>
<keyword evidence="8" id="KW-0472">Membrane</keyword>
<dbReference type="AlphaFoldDB" id="A0AAV8ZG74"/>
<keyword evidence="7" id="KW-0496">Mitochondrion</keyword>
<evidence type="ECO:0000256" key="1">
    <source>
        <dbReference type="ARBA" id="ARBA00004443"/>
    </source>
</evidence>
<evidence type="ECO:0000256" key="8">
    <source>
        <dbReference type="ARBA" id="ARBA00023136"/>
    </source>
</evidence>
<dbReference type="FunFam" id="1.10.287.110:FF:000006">
    <property type="entry name" value="Import inner membrane translocase subunit TIM16"/>
    <property type="match status" value="1"/>
</dbReference>
<keyword evidence="4" id="KW-0999">Mitochondrion inner membrane</keyword>
<dbReference type="EMBL" id="JAPWTK010000003">
    <property type="protein sequence ID" value="KAJ8962403.1"/>
    <property type="molecule type" value="Genomic_DNA"/>
</dbReference>